<name>A0A1C7NAL5_9FUNG</name>
<dbReference type="InParanoid" id="A0A1C7NAL5"/>
<dbReference type="PROSITE" id="PS50206">
    <property type="entry name" value="RHODANESE_3"/>
    <property type="match status" value="1"/>
</dbReference>
<dbReference type="Gene3D" id="3.40.250.10">
    <property type="entry name" value="Rhodanese-like domain"/>
    <property type="match status" value="1"/>
</dbReference>
<dbReference type="Proteomes" id="UP000093000">
    <property type="component" value="Unassembled WGS sequence"/>
</dbReference>
<evidence type="ECO:0000313" key="2">
    <source>
        <dbReference type="EMBL" id="OBZ85739.1"/>
    </source>
</evidence>
<reference evidence="2 3" key="1">
    <citation type="submission" date="2016-03" db="EMBL/GenBank/DDBJ databases">
        <title>Choanephora cucurbitarum.</title>
        <authorList>
            <person name="Min B."/>
            <person name="Park H."/>
            <person name="Park J.-H."/>
            <person name="Shin H.-D."/>
            <person name="Choi I.-G."/>
        </authorList>
    </citation>
    <scope>NUCLEOTIDE SEQUENCE [LARGE SCALE GENOMIC DNA]</scope>
    <source>
        <strain evidence="2 3">KUS-F28377</strain>
    </source>
</reference>
<dbReference type="SUPFAM" id="SSF52821">
    <property type="entry name" value="Rhodanese/Cell cycle control phosphatase"/>
    <property type="match status" value="1"/>
</dbReference>
<comment type="caution">
    <text evidence="2">The sequence shown here is derived from an EMBL/GenBank/DDBJ whole genome shotgun (WGS) entry which is preliminary data.</text>
</comment>
<dbReference type="AlphaFoldDB" id="A0A1C7NAL5"/>
<evidence type="ECO:0000313" key="3">
    <source>
        <dbReference type="Proteomes" id="UP000093000"/>
    </source>
</evidence>
<feature type="domain" description="Rhodanese" evidence="1">
    <location>
        <begin position="20"/>
        <end position="118"/>
    </location>
</feature>
<sequence length="120" mass="13542">MSTGVKSYSVQELAEWLQNKPVTGLLVDVREADELIEQGTIPGYDDNVPFFLSQTDPELFETRFSSMNRCHQLVLFCRSGRRSLLASDYLISKLGFTNVYNVQGGILSWIESGYPVQKSN</sequence>
<keyword evidence="3" id="KW-1185">Reference proteome</keyword>
<accession>A0A1C7NAL5</accession>
<dbReference type="InterPro" id="IPR001763">
    <property type="entry name" value="Rhodanese-like_dom"/>
</dbReference>
<dbReference type="EMBL" id="LUGH01000365">
    <property type="protein sequence ID" value="OBZ85739.1"/>
    <property type="molecule type" value="Genomic_DNA"/>
</dbReference>
<dbReference type="PANTHER" id="PTHR44086">
    <property type="entry name" value="THIOSULFATE SULFURTRANSFERASE RDL2, MITOCHONDRIAL-RELATED"/>
    <property type="match status" value="1"/>
</dbReference>
<dbReference type="Pfam" id="PF00581">
    <property type="entry name" value="Rhodanese"/>
    <property type="match status" value="1"/>
</dbReference>
<dbReference type="OrthoDB" id="566238at2759"/>
<dbReference type="SMART" id="SM00450">
    <property type="entry name" value="RHOD"/>
    <property type="match status" value="1"/>
</dbReference>
<dbReference type="GO" id="GO:0004792">
    <property type="term" value="F:thiosulfate-cyanide sulfurtransferase activity"/>
    <property type="evidence" value="ECO:0007669"/>
    <property type="project" value="TreeGrafter"/>
</dbReference>
<dbReference type="PANTHER" id="PTHR44086:SF10">
    <property type="entry name" value="THIOSULFATE SULFURTRANSFERASE_RHODANESE-LIKE DOMAIN-CONTAINING PROTEIN 3"/>
    <property type="match status" value="1"/>
</dbReference>
<protein>
    <submittedName>
        <fullName evidence="2">Rhodanese-like domain-containing protein 17</fullName>
    </submittedName>
</protein>
<dbReference type="InterPro" id="IPR036873">
    <property type="entry name" value="Rhodanese-like_dom_sf"/>
</dbReference>
<dbReference type="STRING" id="101091.A0A1C7NAL5"/>
<proteinExistence type="predicted"/>
<evidence type="ECO:0000259" key="1">
    <source>
        <dbReference type="PROSITE" id="PS50206"/>
    </source>
</evidence>
<organism evidence="2 3">
    <name type="scientific">Choanephora cucurbitarum</name>
    <dbReference type="NCBI Taxonomy" id="101091"/>
    <lineage>
        <taxon>Eukaryota</taxon>
        <taxon>Fungi</taxon>
        <taxon>Fungi incertae sedis</taxon>
        <taxon>Mucoromycota</taxon>
        <taxon>Mucoromycotina</taxon>
        <taxon>Mucoromycetes</taxon>
        <taxon>Mucorales</taxon>
        <taxon>Mucorineae</taxon>
        <taxon>Choanephoraceae</taxon>
        <taxon>Choanephoroideae</taxon>
        <taxon>Choanephora</taxon>
    </lineage>
</organism>
<gene>
    <name evidence="2" type="primary">STR17</name>
    <name evidence="2" type="ORF">A0J61_06212</name>
</gene>
<dbReference type="CDD" id="cd00158">
    <property type="entry name" value="RHOD"/>
    <property type="match status" value="1"/>
</dbReference>